<comment type="caution">
    <text evidence="2">The sequence shown here is derived from an EMBL/GenBank/DDBJ whole genome shotgun (WGS) entry which is preliminary data.</text>
</comment>
<sequence>MQMLGKKKGPPVLVRSRHNVTPAAPLKGQPVPARRFCECCRRTDIAKESESENDLGRVSERESQRERKGEKGGTKRKREEKKISSDIST</sequence>
<reference evidence="2 3" key="1">
    <citation type="submission" date="2019-06" db="EMBL/GenBank/DDBJ databases">
        <title>Genome Sequence of the Brown Rot Fungal Pathogen Monilinia fructicola.</title>
        <authorList>
            <person name="De Miccolis Angelini R.M."/>
            <person name="Landi L."/>
            <person name="Abate D."/>
            <person name="Pollastro S."/>
            <person name="Romanazzi G."/>
            <person name="Faretra F."/>
        </authorList>
    </citation>
    <scope>NUCLEOTIDE SEQUENCE [LARGE SCALE GENOMIC DNA]</scope>
    <source>
        <strain evidence="2 3">Mfrc123</strain>
    </source>
</reference>
<keyword evidence="3" id="KW-1185">Reference proteome</keyword>
<evidence type="ECO:0000313" key="2">
    <source>
        <dbReference type="EMBL" id="KAA8567748.1"/>
    </source>
</evidence>
<gene>
    <name evidence="2" type="ORF">EYC84_008216</name>
</gene>
<accession>A0A5M9JDR7</accession>
<evidence type="ECO:0000313" key="3">
    <source>
        <dbReference type="Proteomes" id="UP000322873"/>
    </source>
</evidence>
<feature type="compositionally biased region" description="Basic and acidic residues" evidence="1">
    <location>
        <begin position="47"/>
        <end position="73"/>
    </location>
</feature>
<evidence type="ECO:0000256" key="1">
    <source>
        <dbReference type="SAM" id="MobiDB-lite"/>
    </source>
</evidence>
<feature type="compositionally biased region" description="Basic and acidic residues" evidence="1">
    <location>
        <begin position="80"/>
        <end position="89"/>
    </location>
</feature>
<feature type="region of interest" description="Disordered" evidence="1">
    <location>
        <begin position="1"/>
        <end position="30"/>
    </location>
</feature>
<proteinExistence type="predicted"/>
<protein>
    <submittedName>
        <fullName evidence="2">Uncharacterized protein</fullName>
    </submittedName>
</protein>
<name>A0A5M9JDR7_MONFR</name>
<dbReference type="AlphaFoldDB" id="A0A5M9JDR7"/>
<organism evidence="2 3">
    <name type="scientific">Monilinia fructicola</name>
    <name type="common">Brown rot fungus</name>
    <name type="synonym">Ciboria fructicola</name>
    <dbReference type="NCBI Taxonomy" id="38448"/>
    <lineage>
        <taxon>Eukaryota</taxon>
        <taxon>Fungi</taxon>
        <taxon>Dikarya</taxon>
        <taxon>Ascomycota</taxon>
        <taxon>Pezizomycotina</taxon>
        <taxon>Leotiomycetes</taxon>
        <taxon>Helotiales</taxon>
        <taxon>Sclerotiniaceae</taxon>
        <taxon>Monilinia</taxon>
    </lineage>
</organism>
<dbReference type="Proteomes" id="UP000322873">
    <property type="component" value="Unassembled WGS sequence"/>
</dbReference>
<dbReference type="EMBL" id="VICG01000010">
    <property type="protein sequence ID" value="KAA8567748.1"/>
    <property type="molecule type" value="Genomic_DNA"/>
</dbReference>
<feature type="region of interest" description="Disordered" evidence="1">
    <location>
        <begin position="47"/>
        <end position="89"/>
    </location>
</feature>